<gene>
    <name evidence="2" type="ORF">B296_00030334</name>
</gene>
<accession>A0A426ZQ15</accession>
<dbReference type="Proteomes" id="UP000287651">
    <property type="component" value="Unassembled WGS sequence"/>
</dbReference>
<proteinExistence type="predicted"/>
<evidence type="ECO:0000313" key="3">
    <source>
        <dbReference type="Proteomes" id="UP000287651"/>
    </source>
</evidence>
<evidence type="ECO:0000256" key="1">
    <source>
        <dbReference type="SAM" id="MobiDB-lite"/>
    </source>
</evidence>
<evidence type="ECO:0000313" key="2">
    <source>
        <dbReference type="EMBL" id="RRT66015.1"/>
    </source>
</evidence>
<organism evidence="2 3">
    <name type="scientific">Ensete ventricosum</name>
    <name type="common">Abyssinian banana</name>
    <name type="synonym">Musa ensete</name>
    <dbReference type="NCBI Taxonomy" id="4639"/>
    <lineage>
        <taxon>Eukaryota</taxon>
        <taxon>Viridiplantae</taxon>
        <taxon>Streptophyta</taxon>
        <taxon>Embryophyta</taxon>
        <taxon>Tracheophyta</taxon>
        <taxon>Spermatophyta</taxon>
        <taxon>Magnoliopsida</taxon>
        <taxon>Liliopsida</taxon>
        <taxon>Zingiberales</taxon>
        <taxon>Musaceae</taxon>
        <taxon>Ensete</taxon>
    </lineage>
</organism>
<sequence length="223" mass="23471">MFLVVVFRTNLGFDLRYAQICSGLAAIATLPVEERKKERAAATRATAGEEEEGSGQASKSREKQRRQRGSRVCIDSRGMADRSGRENAATAAIKEEGNSGKQHNRGAAEGSNSRGAVTRLGFGEAAIEEGAATWVAAMTKAKGEGSGDMKQGIGGCARVEQRLRRDSNSQRVAMAVGGGISKAEGVEGRGGTATTGGVGCYDGALGDWRGRSRLRLASGERYR</sequence>
<reference evidence="2 3" key="1">
    <citation type="journal article" date="2014" name="Agronomy (Basel)">
        <title>A Draft Genome Sequence for Ensete ventricosum, the Drought-Tolerant Tree Against Hunger.</title>
        <authorList>
            <person name="Harrison J."/>
            <person name="Moore K.A."/>
            <person name="Paszkiewicz K."/>
            <person name="Jones T."/>
            <person name="Grant M."/>
            <person name="Ambacheew D."/>
            <person name="Muzemil S."/>
            <person name="Studholme D.J."/>
        </authorList>
    </citation>
    <scope>NUCLEOTIDE SEQUENCE [LARGE SCALE GENOMIC DNA]</scope>
</reference>
<dbReference type="EMBL" id="AMZH03005593">
    <property type="protein sequence ID" value="RRT66015.1"/>
    <property type="molecule type" value="Genomic_DNA"/>
</dbReference>
<name>A0A426ZQ15_ENSVE</name>
<dbReference type="AlphaFoldDB" id="A0A426ZQ15"/>
<protein>
    <submittedName>
        <fullName evidence="2">Uncharacterized protein</fullName>
    </submittedName>
</protein>
<feature type="region of interest" description="Disordered" evidence="1">
    <location>
        <begin position="35"/>
        <end position="114"/>
    </location>
</feature>
<comment type="caution">
    <text evidence="2">The sequence shown here is derived from an EMBL/GenBank/DDBJ whole genome shotgun (WGS) entry which is preliminary data.</text>
</comment>